<dbReference type="InterPro" id="IPR038595">
    <property type="entry name" value="LOR_sf"/>
</dbReference>
<dbReference type="Gene3D" id="2.40.160.200">
    <property type="entry name" value="LURP1-related"/>
    <property type="match status" value="1"/>
</dbReference>
<dbReference type="AlphaFoldDB" id="A0A1Y2BY12"/>
<dbReference type="OrthoDB" id="97518at2759"/>
<sequence length="231" mass="25789">MGYYDKLKDSQIQNPNEEVAVVDRKYIFPNSVVVTLEHARNFLAKFNLKVKGTDGVKYFKGKSKSNKKVIYSLEEKPIVNIADSKSCKKVFYGKTEDNLIAKVKPKDNRKFKIKFKNLANGNEAFFEMRCDKKFRICGVFYGKEKEGAPLVGRFTRDKPAKGQCTVEMAPYVDNMFLIALAHFFNDKNEYKKYIKLAAIGAAGVGAAALASHHHHHSSSAGHAVGGLAGTK</sequence>
<reference evidence="1 2" key="1">
    <citation type="submission" date="2016-08" db="EMBL/GenBank/DDBJ databases">
        <title>A Parts List for Fungal Cellulosomes Revealed by Comparative Genomics.</title>
        <authorList>
            <consortium name="DOE Joint Genome Institute"/>
            <person name="Haitjema C.H."/>
            <person name="Gilmore S.P."/>
            <person name="Henske J.K."/>
            <person name="Solomon K.V."/>
            <person name="De Groot R."/>
            <person name="Kuo A."/>
            <person name="Mondo S.J."/>
            <person name="Salamov A.A."/>
            <person name="Labutti K."/>
            <person name="Zhao Z."/>
            <person name="Chiniquy J."/>
            <person name="Barry K."/>
            <person name="Brewer H.M."/>
            <person name="Purvine S.O."/>
            <person name="Wright A.T."/>
            <person name="Boxma B."/>
            <person name="Van Alen T."/>
            <person name="Hackstein J.H."/>
            <person name="Baker S.E."/>
            <person name="Grigoriev I.V."/>
            <person name="O'Malley M.A."/>
        </authorList>
    </citation>
    <scope>NUCLEOTIDE SEQUENCE [LARGE SCALE GENOMIC DNA]</scope>
    <source>
        <strain evidence="1 2">G1</strain>
    </source>
</reference>
<dbReference type="InterPro" id="IPR007612">
    <property type="entry name" value="LOR"/>
</dbReference>
<organism evidence="1 2">
    <name type="scientific">Neocallimastix californiae</name>
    <dbReference type="NCBI Taxonomy" id="1754190"/>
    <lineage>
        <taxon>Eukaryota</taxon>
        <taxon>Fungi</taxon>
        <taxon>Fungi incertae sedis</taxon>
        <taxon>Chytridiomycota</taxon>
        <taxon>Chytridiomycota incertae sedis</taxon>
        <taxon>Neocallimastigomycetes</taxon>
        <taxon>Neocallimastigales</taxon>
        <taxon>Neocallimastigaceae</taxon>
        <taxon>Neocallimastix</taxon>
    </lineage>
</organism>
<dbReference type="Proteomes" id="UP000193920">
    <property type="component" value="Unassembled WGS sequence"/>
</dbReference>
<comment type="caution">
    <text evidence="1">The sequence shown here is derived from an EMBL/GenBank/DDBJ whole genome shotgun (WGS) entry which is preliminary data.</text>
</comment>
<evidence type="ECO:0000313" key="2">
    <source>
        <dbReference type="Proteomes" id="UP000193920"/>
    </source>
</evidence>
<dbReference type="Pfam" id="PF04525">
    <property type="entry name" value="LOR"/>
    <property type="match status" value="1"/>
</dbReference>
<dbReference type="EMBL" id="MCOG01000134">
    <property type="protein sequence ID" value="ORY38955.1"/>
    <property type="molecule type" value="Genomic_DNA"/>
</dbReference>
<evidence type="ECO:0000313" key="1">
    <source>
        <dbReference type="EMBL" id="ORY38955.1"/>
    </source>
</evidence>
<proteinExistence type="predicted"/>
<gene>
    <name evidence="1" type="ORF">LY90DRAFT_510777</name>
</gene>
<keyword evidence="2" id="KW-1185">Reference proteome</keyword>
<name>A0A1Y2BY12_9FUNG</name>
<protein>
    <submittedName>
        <fullName evidence="1">Uncharacterized protein</fullName>
    </submittedName>
</protein>
<accession>A0A1Y2BY12</accession>